<dbReference type="GO" id="GO:0050308">
    <property type="term" value="F:sugar-phosphatase activity"/>
    <property type="evidence" value="ECO:0007669"/>
    <property type="project" value="TreeGrafter"/>
</dbReference>
<evidence type="ECO:0000313" key="1">
    <source>
        <dbReference type="EMBL" id="PWN28259.1"/>
    </source>
</evidence>
<dbReference type="Gene3D" id="3.40.50.1000">
    <property type="entry name" value="HAD superfamily/HAD-like"/>
    <property type="match status" value="1"/>
</dbReference>
<dbReference type="OrthoDB" id="40579at2759"/>
<accession>A0A316USI0</accession>
<dbReference type="InterPro" id="IPR023214">
    <property type="entry name" value="HAD_sf"/>
</dbReference>
<dbReference type="AlphaFoldDB" id="A0A316USI0"/>
<dbReference type="NCBIfam" id="TIGR01509">
    <property type="entry name" value="HAD-SF-IA-v3"/>
    <property type="match status" value="1"/>
</dbReference>
<proteinExistence type="predicted"/>
<dbReference type="PANTHER" id="PTHR43481:SF4">
    <property type="entry name" value="GLYCEROL-1-PHOSPHATE PHOSPHOHYDROLASE 1-RELATED"/>
    <property type="match status" value="1"/>
</dbReference>
<sequence length="159" mass="16947">MPTETIEVDTITSVPHPSYPLRKPGWAIVTSATRAYASVGFAASGASPSPPTVFVTSDLVSRGKPAPDPYLLGAELSGVDPHRCLVVEDAPPGVRAGKAAGCRVLGLGTTHDKRRMWDAGADFVCEDLSFVRAEWVEREGEDGGKMLKLMVTIQGEERP</sequence>
<evidence type="ECO:0000313" key="2">
    <source>
        <dbReference type="Proteomes" id="UP000245884"/>
    </source>
</evidence>
<dbReference type="Pfam" id="PF00702">
    <property type="entry name" value="Hydrolase"/>
    <property type="match status" value="1"/>
</dbReference>
<gene>
    <name evidence="1" type="ORF">BDZ90DRAFT_231254</name>
</gene>
<dbReference type="RefSeq" id="XP_025362871.1">
    <property type="nucleotide sequence ID" value="XM_025505783.1"/>
</dbReference>
<dbReference type="EMBL" id="KZ819665">
    <property type="protein sequence ID" value="PWN28259.1"/>
    <property type="molecule type" value="Genomic_DNA"/>
</dbReference>
<dbReference type="InterPro" id="IPR006439">
    <property type="entry name" value="HAD-SF_hydro_IA"/>
</dbReference>
<keyword evidence="2" id="KW-1185">Reference proteome</keyword>
<dbReference type="PANTHER" id="PTHR43481">
    <property type="entry name" value="FRUCTOSE-1-PHOSPHATE PHOSPHATASE"/>
    <property type="match status" value="1"/>
</dbReference>
<protein>
    <submittedName>
        <fullName evidence="1">HAD-like protein</fullName>
    </submittedName>
</protein>
<dbReference type="GeneID" id="37027606"/>
<name>A0A316USI0_9BASI</name>
<dbReference type="InterPro" id="IPR051806">
    <property type="entry name" value="HAD-like_SPP"/>
</dbReference>
<organism evidence="1 2">
    <name type="scientific">Jaminaea rosea</name>
    <dbReference type="NCBI Taxonomy" id="1569628"/>
    <lineage>
        <taxon>Eukaryota</taxon>
        <taxon>Fungi</taxon>
        <taxon>Dikarya</taxon>
        <taxon>Basidiomycota</taxon>
        <taxon>Ustilaginomycotina</taxon>
        <taxon>Exobasidiomycetes</taxon>
        <taxon>Microstromatales</taxon>
        <taxon>Microstromatales incertae sedis</taxon>
        <taxon>Jaminaea</taxon>
    </lineage>
</organism>
<dbReference type="Proteomes" id="UP000245884">
    <property type="component" value="Unassembled WGS sequence"/>
</dbReference>
<dbReference type="InterPro" id="IPR036412">
    <property type="entry name" value="HAD-like_sf"/>
</dbReference>
<reference evidence="1 2" key="1">
    <citation type="journal article" date="2018" name="Mol. Biol. Evol.">
        <title>Broad Genomic Sampling Reveals a Smut Pathogenic Ancestry of the Fungal Clade Ustilaginomycotina.</title>
        <authorList>
            <person name="Kijpornyongpan T."/>
            <person name="Mondo S.J."/>
            <person name="Barry K."/>
            <person name="Sandor L."/>
            <person name="Lee J."/>
            <person name="Lipzen A."/>
            <person name="Pangilinan J."/>
            <person name="LaButti K."/>
            <person name="Hainaut M."/>
            <person name="Henrissat B."/>
            <person name="Grigoriev I.V."/>
            <person name="Spatafora J.W."/>
            <person name="Aime M.C."/>
        </authorList>
    </citation>
    <scope>NUCLEOTIDE SEQUENCE [LARGE SCALE GENOMIC DNA]</scope>
    <source>
        <strain evidence="1 2">MCA 5214</strain>
    </source>
</reference>
<dbReference type="STRING" id="1569628.A0A316USI0"/>
<dbReference type="SUPFAM" id="SSF56784">
    <property type="entry name" value="HAD-like"/>
    <property type="match status" value="1"/>
</dbReference>